<evidence type="ECO:0000313" key="2">
    <source>
        <dbReference type="Proteomes" id="UP000572817"/>
    </source>
</evidence>
<keyword evidence="2" id="KW-1185">Reference proteome</keyword>
<organism evidence="1 2">
    <name type="scientific">Botryosphaeria dothidea</name>
    <dbReference type="NCBI Taxonomy" id="55169"/>
    <lineage>
        <taxon>Eukaryota</taxon>
        <taxon>Fungi</taxon>
        <taxon>Dikarya</taxon>
        <taxon>Ascomycota</taxon>
        <taxon>Pezizomycotina</taxon>
        <taxon>Dothideomycetes</taxon>
        <taxon>Dothideomycetes incertae sedis</taxon>
        <taxon>Botryosphaeriales</taxon>
        <taxon>Botryosphaeriaceae</taxon>
        <taxon>Botryosphaeria</taxon>
    </lineage>
</organism>
<sequence length="100" mass="11647">MGSDDRISWLAALVVDQGSFDSVSVARASIWAVVPNMNADGMREDELEQHCYTGHFKMLLRMLAEFCRVIFDPEDDEMFNGWSLAPDTPWPNWRWREIHE</sequence>
<dbReference type="Proteomes" id="UP000572817">
    <property type="component" value="Unassembled WGS sequence"/>
</dbReference>
<reference evidence="1" key="1">
    <citation type="submission" date="2020-04" db="EMBL/GenBank/DDBJ databases">
        <title>Genome Assembly and Annotation of Botryosphaeria dothidea sdau 11-99, a Latent Pathogen of Apple Fruit Ring Rot in China.</title>
        <authorList>
            <person name="Yu C."/>
            <person name="Diao Y."/>
            <person name="Lu Q."/>
            <person name="Zhao J."/>
            <person name="Cui S."/>
            <person name="Peng C."/>
            <person name="He B."/>
            <person name="Liu H."/>
        </authorList>
    </citation>
    <scope>NUCLEOTIDE SEQUENCE [LARGE SCALE GENOMIC DNA]</scope>
    <source>
        <strain evidence="1">Sdau11-99</strain>
    </source>
</reference>
<dbReference type="AlphaFoldDB" id="A0A8H4IS24"/>
<protein>
    <submittedName>
        <fullName evidence="1">Uncharacterized protein</fullName>
    </submittedName>
</protein>
<dbReference type="OrthoDB" id="10344903at2759"/>
<comment type="caution">
    <text evidence="1">The sequence shown here is derived from an EMBL/GenBank/DDBJ whole genome shotgun (WGS) entry which is preliminary data.</text>
</comment>
<accession>A0A8H4IS24</accession>
<proteinExistence type="predicted"/>
<evidence type="ECO:0000313" key="1">
    <source>
        <dbReference type="EMBL" id="KAF4306257.1"/>
    </source>
</evidence>
<gene>
    <name evidence="1" type="ORF">GTA08_BOTSDO04914</name>
</gene>
<name>A0A8H4IS24_9PEZI</name>
<dbReference type="EMBL" id="WWBZ02000033">
    <property type="protein sequence ID" value="KAF4306257.1"/>
    <property type="molecule type" value="Genomic_DNA"/>
</dbReference>